<dbReference type="PANTHER" id="PTHR37953:SF1">
    <property type="entry name" value="UPF0127 PROTEIN MJ1496"/>
    <property type="match status" value="1"/>
</dbReference>
<proteinExistence type="inferred from homology"/>
<dbReference type="Proteomes" id="UP000053911">
    <property type="component" value="Unassembled WGS sequence"/>
</dbReference>
<dbReference type="HAMAP" id="MF_00263">
    <property type="entry name" value="UPF0127"/>
    <property type="match status" value="1"/>
</dbReference>
<dbReference type="Gene3D" id="2.60.120.1140">
    <property type="entry name" value="Protein of unknown function DUF192"/>
    <property type="match status" value="1"/>
</dbReference>
<dbReference type="SMR" id="A0A101EMB5"/>
<evidence type="ECO:0000256" key="2">
    <source>
        <dbReference type="HAMAP-Rule" id="MF_00263"/>
    </source>
</evidence>
<dbReference type="AlphaFoldDB" id="A0A101EMB5"/>
<dbReference type="RefSeq" id="WP_015849731.1">
    <property type="nucleotide sequence ID" value="NZ_LGFD01000010.1"/>
</dbReference>
<organism evidence="3 4">
    <name type="scientific">Thermococcus sibiricus</name>
    <dbReference type="NCBI Taxonomy" id="172049"/>
    <lineage>
        <taxon>Archaea</taxon>
        <taxon>Methanobacteriati</taxon>
        <taxon>Methanobacteriota</taxon>
        <taxon>Thermococci</taxon>
        <taxon>Thermococcales</taxon>
        <taxon>Thermococcaceae</taxon>
        <taxon>Thermococcus</taxon>
    </lineage>
</organism>
<dbReference type="InterPro" id="IPR038695">
    <property type="entry name" value="Saro_0823-like_sf"/>
</dbReference>
<evidence type="ECO:0000313" key="3">
    <source>
        <dbReference type="EMBL" id="KUK17975.1"/>
    </source>
</evidence>
<dbReference type="OMA" id="HMFFMLQ"/>
<gene>
    <name evidence="3" type="ORF">XD54_0702</name>
</gene>
<evidence type="ECO:0000313" key="4">
    <source>
        <dbReference type="Proteomes" id="UP000053911"/>
    </source>
</evidence>
<evidence type="ECO:0000256" key="1">
    <source>
        <dbReference type="ARBA" id="ARBA00010151"/>
    </source>
</evidence>
<name>A0A101EMB5_9EURY</name>
<dbReference type="EMBL" id="LGFD01000010">
    <property type="protein sequence ID" value="KUK17975.1"/>
    <property type="molecule type" value="Genomic_DNA"/>
</dbReference>
<dbReference type="InterPro" id="IPR003795">
    <property type="entry name" value="DUF192"/>
</dbReference>
<dbReference type="NCBIfam" id="NF002996">
    <property type="entry name" value="PRK03760.1"/>
    <property type="match status" value="1"/>
</dbReference>
<dbReference type="GeneID" id="8096468"/>
<dbReference type="InterPro" id="IPR022906">
    <property type="entry name" value="UPF0127"/>
</dbReference>
<accession>A0A101EMB5</accession>
<protein>
    <recommendedName>
        <fullName evidence="2">UPF0127 protein XD54_0702</fullName>
    </recommendedName>
</protein>
<comment type="caution">
    <text evidence="3">The sequence shown here is derived from an EMBL/GenBank/DDBJ whole genome shotgun (WGS) entry which is preliminary data.</text>
</comment>
<dbReference type="Pfam" id="PF02643">
    <property type="entry name" value="DUF192"/>
    <property type="match status" value="1"/>
</dbReference>
<sequence length="154" mass="17470">MLINKTKGKVWTGRVKIADTFFKRFRGLMLTPNVNYALVFILPSETRLNASIHMFFMLQSIDVIFLDSSREVVDLKRARPWRFYVPKGGAKYIIETPVGVIDYLNAEIGDEIDWEVEEERSAIPSPVEALNKIGIKNSNGTISLAEPKPKLKGE</sequence>
<dbReference type="PANTHER" id="PTHR37953">
    <property type="entry name" value="UPF0127 PROTEIN MJ1496"/>
    <property type="match status" value="1"/>
</dbReference>
<dbReference type="PATRIC" id="fig|172049.5.peg.1475"/>
<reference evidence="4" key="1">
    <citation type="journal article" date="2015" name="MBio">
        <title>Genome-Resolved Metagenomic Analysis Reveals Roles for Candidate Phyla and Other Microbial Community Members in Biogeochemical Transformations in Oil Reservoirs.</title>
        <authorList>
            <person name="Hu P."/>
            <person name="Tom L."/>
            <person name="Singh A."/>
            <person name="Thomas B.C."/>
            <person name="Baker B.J."/>
            <person name="Piceno Y.M."/>
            <person name="Andersen G.L."/>
            <person name="Banfield J.F."/>
        </authorList>
    </citation>
    <scope>NUCLEOTIDE SEQUENCE [LARGE SCALE GENOMIC DNA]</scope>
</reference>
<comment type="similarity">
    <text evidence="1 2">Belongs to the UPF0127 family.</text>
</comment>